<evidence type="ECO:0000256" key="4">
    <source>
        <dbReference type="ARBA" id="ARBA00022741"/>
    </source>
</evidence>
<dbReference type="InterPro" id="IPR000719">
    <property type="entry name" value="Prot_kinase_dom"/>
</dbReference>
<feature type="domain" description="Protein kinase" evidence="8">
    <location>
        <begin position="11"/>
        <end position="275"/>
    </location>
</feature>
<dbReference type="RefSeq" id="WP_369183150.1">
    <property type="nucleotide sequence ID" value="NZ_CP163445.1"/>
</dbReference>
<evidence type="ECO:0000313" key="9">
    <source>
        <dbReference type="EMBL" id="XDQ79046.1"/>
    </source>
</evidence>
<dbReference type="AlphaFoldDB" id="A0AB39TIV6"/>
<dbReference type="PROSITE" id="PS50011">
    <property type="entry name" value="PROTEIN_KINASE_DOM"/>
    <property type="match status" value="1"/>
</dbReference>
<evidence type="ECO:0000256" key="3">
    <source>
        <dbReference type="ARBA" id="ARBA00022679"/>
    </source>
</evidence>
<protein>
    <recommendedName>
        <fullName evidence="1">non-specific serine/threonine protein kinase</fullName>
        <ecNumber evidence="1">2.7.11.1</ecNumber>
    </recommendedName>
</protein>
<keyword evidence="2" id="KW-0723">Serine/threonine-protein kinase</keyword>
<dbReference type="SUPFAM" id="SSF56112">
    <property type="entry name" value="Protein kinase-like (PK-like)"/>
    <property type="match status" value="1"/>
</dbReference>
<dbReference type="EMBL" id="CP163445">
    <property type="protein sequence ID" value="XDQ79046.1"/>
    <property type="molecule type" value="Genomic_DNA"/>
</dbReference>
<dbReference type="PROSITE" id="PS00108">
    <property type="entry name" value="PROTEIN_KINASE_ST"/>
    <property type="match status" value="1"/>
</dbReference>
<evidence type="ECO:0000256" key="1">
    <source>
        <dbReference type="ARBA" id="ARBA00012513"/>
    </source>
</evidence>
<dbReference type="PANTHER" id="PTHR43289">
    <property type="entry name" value="MITOGEN-ACTIVATED PROTEIN KINASE KINASE KINASE 20-RELATED"/>
    <property type="match status" value="1"/>
</dbReference>
<dbReference type="Gene3D" id="3.30.200.20">
    <property type="entry name" value="Phosphorylase Kinase, domain 1"/>
    <property type="match status" value="1"/>
</dbReference>
<keyword evidence="4 7" id="KW-0547">Nucleotide-binding</keyword>
<evidence type="ECO:0000256" key="2">
    <source>
        <dbReference type="ARBA" id="ARBA00022527"/>
    </source>
</evidence>
<dbReference type="Pfam" id="PF00069">
    <property type="entry name" value="Pkinase"/>
    <property type="match status" value="1"/>
</dbReference>
<evidence type="ECO:0000256" key="7">
    <source>
        <dbReference type="PROSITE-ProRule" id="PRU10141"/>
    </source>
</evidence>
<dbReference type="InterPro" id="IPR011009">
    <property type="entry name" value="Kinase-like_dom_sf"/>
</dbReference>
<dbReference type="PROSITE" id="PS00107">
    <property type="entry name" value="PROTEIN_KINASE_ATP"/>
    <property type="match status" value="1"/>
</dbReference>
<evidence type="ECO:0000256" key="6">
    <source>
        <dbReference type="ARBA" id="ARBA00022840"/>
    </source>
</evidence>
<dbReference type="FunFam" id="1.10.510.10:FF:000021">
    <property type="entry name" value="Serine/threonine protein kinase"/>
    <property type="match status" value="1"/>
</dbReference>
<dbReference type="CDD" id="cd14014">
    <property type="entry name" value="STKc_PknB_like"/>
    <property type="match status" value="1"/>
</dbReference>
<accession>A0AB39TIV6</accession>
<dbReference type="Gene3D" id="1.10.510.10">
    <property type="entry name" value="Transferase(Phosphotransferase) domain 1"/>
    <property type="match status" value="1"/>
</dbReference>
<keyword evidence="5 9" id="KW-0418">Kinase</keyword>
<evidence type="ECO:0000256" key="5">
    <source>
        <dbReference type="ARBA" id="ARBA00022777"/>
    </source>
</evidence>
<dbReference type="InterPro" id="IPR008271">
    <property type="entry name" value="Ser/Thr_kinase_AS"/>
</dbReference>
<feature type="binding site" evidence="7">
    <location>
        <position position="40"/>
    </location>
    <ligand>
        <name>ATP</name>
        <dbReference type="ChEBI" id="CHEBI:30616"/>
    </ligand>
</feature>
<keyword evidence="3 9" id="KW-0808">Transferase</keyword>
<sequence length="403" mass="43373">MRQGDLLGGRYRLEAPLGRGSYGAVWRAGDIVLNRQVAVKVLLAEHAADREAVERFVREARTASSLSNPHIAAVHDYGRAPDGAGEAHYLVMELVRGEALSAVLKRERPENGLALKWMGQVCKALDAAHRSGVVHRDIKPGNVMIDADRRVKVVDFGIARLLSQTGPRLTSSGSVVGTVPYLAPECWADGAVDGRADLYALGIMLFEVCAGRLPFRADTPLGYLTKHATEAPPRLRSVDPALADLVDQLLAKDPADRPATAAEVRARLRTVRPGMLGAGDRTPEELRDQAHRAWRYGEEGAFGRAVETLTALLPELARTCGAADPRTLRTCHDLALWLARDGRPGAAVALLRELLPALAAHPAARADAERDLDRWQRVVARDGAGASWGLALSELLGGAAQRG</sequence>
<evidence type="ECO:0000259" key="8">
    <source>
        <dbReference type="PROSITE" id="PS50011"/>
    </source>
</evidence>
<dbReference type="SMART" id="SM00220">
    <property type="entry name" value="S_TKc"/>
    <property type="match status" value="1"/>
</dbReference>
<name>A0AB39TIV6_9ACTN</name>
<dbReference type="GO" id="GO:0004674">
    <property type="term" value="F:protein serine/threonine kinase activity"/>
    <property type="evidence" value="ECO:0007669"/>
    <property type="project" value="UniProtKB-KW"/>
</dbReference>
<dbReference type="InterPro" id="IPR011990">
    <property type="entry name" value="TPR-like_helical_dom_sf"/>
</dbReference>
<dbReference type="InterPro" id="IPR017441">
    <property type="entry name" value="Protein_kinase_ATP_BS"/>
</dbReference>
<proteinExistence type="predicted"/>
<dbReference type="Gene3D" id="1.25.40.10">
    <property type="entry name" value="Tetratricopeptide repeat domain"/>
    <property type="match status" value="1"/>
</dbReference>
<dbReference type="EC" id="2.7.11.1" evidence="1"/>
<reference evidence="9" key="1">
    <citation type="submission" date="2024-07" db="EMBL/GenBank/DDBJ databases">
        <authorList>
            <person name="Yu S.T."/>
        </authorList>
    </citation>
    <scope>NUCLEOTIDE SEQUENCE</scope>
    <source>
        <strain evidence="9">Y1</strain>
    </source>
</reference>
<organism evidence="9">
    <name type="scientific">Streptomyces sp. Y1</name>
    <dbReference type="NCBI Taxonomy" id="3238634"/>
    <lineage>
        <taxon>Bacteria</taxon>
        <taxon>Bacillati</taxon>
        <taxon>Actinomycetota</taxon>
        <taxon>Actinomycetes</taxon>
        <taxon>Kitasatosporales</taxon>
        <taxon>Streptomycetaceae</taxon>
        <taxon>Streptomyces</taxon>
    </lineage>
</organism>
<keyword evidence="6 7" id="KW-0067">ATP-binding</keyword>
<dbReference type="PANTHER" id="PTHR43289:SF30">
    <property type="entry name" value="NON-SPECIFIC SERINE_THREONINE PROTEIN KINASE"/>
    <property type="match status" value="1"/>
</dbReference>
<dbReference type="GO" id="GO:0005524">
    <property type="term" value="F:ATP binding"/>
    <property type="evidence" value="ECO:0007669"/>
    <property type="project" value="UniProtKB-UniRule"/>
</dbReference>
<gene>
    <name evidence="9" type="ORF">AB2U05_11525</name>
</gene>